<dbReference type="Pfam" id="PF01796">
    <property type="entry name" value="OB_ChsH2_C"/>
    <property type="match status" value="1"/>
</dbReference>
<dbReference type="OrthoDB" id="3182121at2"/>
<feature type="domain" description="ChsH2 C-terminal OB-fold" evidence="1">
    <location>
        <begin position="56"/>
        <end position="110"/>
    </location>
</feature>
<organism evidence="2 3">
    <name type="scientific">Pseudomonas cavernae</name>
    <dbReference type="NCBI Taxonomy" id="2320867"/>
    <lineage>
        <taxon>Bacteria</taxon>
        <taxon>Pseudomonadati</taxon>
        <taxon>Pseudomonadota</taxon>
        <taxon>Gammaproteobacteria</taxon>
        <taxon>Pseudomonadales</taxon>
        <taxon>Pseudomonadaceae</taxon>
        <taxon>Pseudomonas</taxon>
    </lineage>
</organism>
<dbReference type="InterPro" id="IPR002878">
    <property type="entry name" value="ChsH2_C"/>
</dbReference>
<dbReference type="InterPro" id="IPR012340">
    <property type="entry name" value="NA-bd_OB-fold"/>
</dbReference>
<keyword evidence="3" id="KW-1185">Reference proteome</keyword>
<evidence type="ECO:0000313" key="2">
    <source>
        <dbReference type="EMBL" id="AYC34069.1"/>
    </source>
</evidence>
<dbReference type="Proteomes" id="UP000265560">
    <property type="component" value="Chromosome"/>
</dbReference>
<accession>A0A385Z447</accession>
<name>A0A385Z447_9PSED</name>
<proteinExistence type="predicted"/>
<dbReference type="SUPFAM" id="SSF50249">
    <property type="entry name" value="Nucleic acid-binding proteins"/>
    <property type="match status" value="1"/>
</dbReference>
<protein>
    <submittedName>
        <fullName evidence="2">Nucleic acid-binding protein</fullName>
    </submittedName>
</protein>
<evidence type="ECO:0000313" key="3">
    <source>
        <dbReference type="Proteomes" id="UP000265560"/>
    </source>
</evidence>
<reference evidence="3" key="1">
    <citation type="submission" date="2018-09" db="EMBL/GenBank/DDBJ databases">
        <authorList>
            <person name="Zhu H."/>
        </authorList>
    </citation>
    <scope>NUCLEOTIDE SEQUENCE [LARGE SCALE GENOMIC DNA]</scope>
    <source>
        <strain evidence="3">K2W31S-8</strain>
    </source>
</reference>
<sequence length="129" mass="13962">MAANEQTSAAAPGPEAQYQNFLQQGRFMLQRSQSTGRYVFYPRVLIPGTGETDLEWVDAKGSGTIYAITVNRARTGSHNVALIDLDEGVRMMSRIEGVETAPIGSRVKARIIEVDGVAGVVFDLMGDKA</sequence>
<dbReference type="KEGG" id="pcav:D3880_17635"/>
<dbReference type="RefSeq" id="WP_119894723.1">
    <property type="nucleotide sequence ID" value="NZ_CP032419.1"/>
</dbReference>
<dbReference type="InterPro" id="IPR052513">
    <property type="entry name" value="Thioester_dehydratase-like"/>
</dbReference>
<dbReference type="AlphaFoldDB" id="A0A385Z447"/>
<evidence type="ECO:0000259" key="1">
    <source>
        <dbReference type="Pfam" id="PF01796"/>
    </source>
</evidence>
<dbReference type="EMBL" id="CP032419">
    <property type="protein sequence ID" value="AYC34069.1"/>
    <property type="molecule type" value="Genomic_DNA"/>
</dbReference>
<dbReference type="PANTHER" id="PTHR34075:SF5">
    <property type="entry name" value="BLR3430 PROTEIN"/>
    <property type="match status" value="1"/>
</dbReference>
<dbReference type="PANTHER" id="PTHR34075">
    <property type="entry name" value="BLR3430 PROTEIN"/>
    <property type="match status" value="1"/>
</dbReference>
<gene>
    <name evidence="2" type="ORF">D3880_17635</name>
</gene>